<organism evidence="1 2">
    <name type="scientific">Lysinibacillus boronitolerans JCM 21713 = 10a = NBRC 103108</name>
    <dbReference type="NCBI Taxonomy" id="1294264"/>
    <lineage>
        <taxon>Bacteria</taxon>
        <taxon>Bacillati</taxon>
        <taxon>Bacillota</taxon>
        <taxon>Bacilli</taxon>
        <taxon>Bacillales</taxon>
        <taxon>Bacillaceae</taxon>
        <taxon>Lysinibacillus</taxon>
    </lineage>
</organism>
<dbReference type="Proteomes" id="UP000030487">
    <property type="component" value="Unassembled WGS sequence"/>
</dbReference>
<proteinExistence type="predicted"/>
<reference evidence="1 2" key="1">
    <citation type="submission" date="2014-02" db="EMBL/GenBank/DDBJ databases">
        <title>Draft genome sequence of Lysinibacillus boronitolerans NBRC 103108.</title>
        <authorList>
            <person name="Zhang F."/>
            <person name="Wang G."/>
            <person name="Zhang L."/>
        </authorList>
    </citation>
    <scope>NUCLEOTIDE SEQUENCE [LARGE SCALE GENOMIC DNA]</scope>
    <source>
        <strain evidence="1 2">NBRC 103108</strain>
    </source>
</reference>
<gene>
    <name evidence="1" type="ORF">CD31_17480</name>
</gene>
<dbReference type="EMBL" id="JPVR01000078">
    <property type="protein sequence ID" value="KGR83172.1"/>
    <property type="molecule type" value="Genomic_DNA"/>
</dbReference>
<name>A0ABR4XY66_9BACI</name>
<accession>A0ABR4XY66</accession>
<sequence length="88" mass="10334">MWLFSNSQKGSISKDLVPFMKNHLTEETRKAILDIKEAMLHLPIPYASIFIYQAVLEFGIRHVDEFLQWTKHHSTTVPFHWQPTIANI</sequence>
<protein>
    <submittedName>
        <fullName evidence="1">Uncharacterized protein</fullName>
    </submittedName>
</protein>
<evidence type="ECO:0000313" key="1">
    <source>
        <dbReference type="EMBL" id="KGR83172.1"/>
    </source>
</evidence>
<comment type="caution">
    <text evidence="1">The sequence shown here is derived from an EMBL/GenBank/DDBJ whole genome shotgun (WGS) entry which is preliminary data.</text>
</comment>
<evidence type="ECO:0000313" key="2">
    <source>
        <dbReference type="Proteomes" id="UP000030487"/>
    </source>
</evidence>
<keyword evidence="2" id="KW-1185">Reference proteome</keyword>
<dbReference type="RefSeq" id="WP_036079319.1">
    <property type="nucleotide sequence ID" value="NZ_AVCW01000004.1"/>
</dbReference>